<reference evidence="3 4" key="1">
    <citation type="submission" date="2020-09" db="EMBL/GenBank/DDBJ databases">
        <title>Diversity and distribution of actinomycetes associated with coral in the coast of Hainan.</title>
        <authorList>
            <person name="Li F."/>
        </authorList>
    </citation>
    <scope>NUCLEOTIDE SEQUENCE [LARGE SCALE GENOMIC DNA]</scope>
    <source>
        <strain evidence="3 4">HNM0947</strain>
    </source>
</reference>
<feature type="chain" id="PRO_5045165336" evidence="2">
    <location>
        <begin position="27"/>
        <end position="428"/>
    </location>
</feature>
<dbReference type="InterPro" id="IPR018389">
    <property type="entry name" value="DctP_fam"/>
</dbReference>
<keyword evidence="1 2" id="KW-0732">Signal</keyword>
<evidence type="ECO:0000256" key="2">
    <source>
        <dbReference type="SAM" id="SignalP"/>
    </source>
</evidence>
<feature type="signal peptide" evidence="2">
    <location>
        <begin position="1"/>
        <end position="26"/>
    </location>
</feature>
<dbReference type="Proteomes" id="UP000806528">
    <property type="component" value="Unassembled WGS sequence"/>
</dbReference>
<accession>A0ABR9P238</accession>
<dbReference type="PROSITE" id="PS51257">
    <property type="entry name" value="PROKAR_LIPOPROTEIN"/>
    <property type="match status" value="1"/>
</dbReference>
<organism evidence="3 4">
    <name type="scientific">Nocardiopsis coralli</name>
    <dbReference type="NCBI Taxonomy" id="2772213"/>
    <lineage>
        <taxon>Bacteria</taxon>
        <taxon>Bacillati</taxon>
        <taxon>Actinomycetota</taxon>
        <taxon>Actinomycetes</taxon>
        <taxon>Streptosporangiales</taxon>
        <taxon>Nocardiopsidaceae</taxon>
        <taxon>Nocardiopsis</taxon>
    </lineage>
</organism>
<dbReference type="PANTHER" id="PTHR33376">
    <property type="match status" value="1"/>
</dbReference>
<name>A0ABR9P238_9ACTN</name>
<dbReference type="PANTHER" id="PTHR33376:SF15">
    <property type="entry name" value="BLL6794 PROTEIN"/>
    <property type="match status" value="1"/>
</dbReference>
<evidence type="ECO:0000256" key="1">
    <source>
        <dbReference type="ARBA" id="ARBA00022729"/>
    </source>
</evidence>
<dbReference type="Pfam" id="PF03480">
    <property type="entry name" value="DctP"/>
    <property type="match status" value="1"/>
</dbReference>
<protein>
    <submittedName>
        <fullName evidence="3">C4-dicarboxylate ABC transporter substrate-binding protein</fullName>
    </submittedName>
</protein>
<comment type="caution">
    <text evidence="3">The sequence shown here is derived from an EMBL/GenBank/DDBJ whole genome shotgun (WGS) entry which is preliminary data.</text>
</comment>
<evidence type="ECO:0000313" key="3">
    <source>
        <dbReference type="EMBL" id="MBE2997910.1"/>
    </source>
</evidence>
<sequence length="428" mass="45799">MHSTRRTRSGALMAAASLLAVTGCLAERPPDDGIPGGGGPGVPAGASKAEYIDAFEDVAPIHLTTQIPSSPGDLNTLHLVEYAEALHEWSGGTITLDIAWGNAVADPDDAPLALSDGRLDLDMVYPVYEPSRYPANGAALAATGFLGQQDPVAGSLQAAGGYLEVLMDDTEFMTETEEEGYKLLLPWAPASSSGLLCNRPLTGLDDLRGAQVRVGGSAFARQAEALGMTPVSMPYSEIYQGLQRGTLDCVLQSRWAAVSLGLVPLAPNYTVHADTGFARLHYGVGFGLAQWEELPLVAQQLVYDRLDVYIGEMYEQAIWGGMALAAEQEPGTGGEVAELAPDAREALEEINAQLREEARAESGVDAALTEEVEAALDRWRGIVVDELGYAEVAEDEFPDWYEQQGAQVDTDPFVDRLVAEVLDRHRPE</sequence>
<keyword evidence="4" id="KW-1185">Reference proteome</keyword>
<dbReference type="InterPro" id="IPR038404">
    <property type="entry name" value="TRAP_DctP_sf"/>
</dbReference>
<dbReference type="EMBL" id="JADBGI010000003">
    <property type="protein sequence ID" value="MBE2997910.1"/>
    <property type="molecule type" value="Genomic_DNA"/>
</dbReference>
<proteinExistence type="predicted"/>
<dbReference type="RefSeq" id="WP_193120555.1">
    <property type="nucleotide sequence ID" value="NZ_JADBGI010000003.1"/>
</dbReference>
<gene>
    <name evidence="3" type="ORF">IDM40_04185</name>
</gene>
<dbReference type="Gene3D" id="3.40.190.170">
    <property type="entry name" value="Bacterial extracellular solute-binding protein, family 7"/>
    <property type="match status" value="1"/>
</dbReference>
<evidence type="ECO:0000313" key="4">
    <source>
        <dbReference type="Proteomes" id="UP000806528"/>
    </source>
</evidence>